<organism evidence="5 6">
    <name type="scientific">Hymenobacter glacieicola</name>
    <dbReference type="NCBI Taxonomy" id="1562124"/>
    <lineage>
        <taxon>Bacteria</taxon>
        <taxon>Pseudomonadati</taxon>
        <taxon>Bacteroidota</taxon>
        <taxon>Cytophagia</taxon>
        <taxon>Cytophagales</taxon>
        <taxon>Hymenobacteraceae</taxon>
        <taxon>Hymenobacter</taxon>
    </lineage>
</organism>
<dbReference type="Pfam" id="PF00132">
    <property type="entry name" value="Hexapep"/>
    <property type="match status" value="1"/>
</dbReference>
<reference evidence="6" key="1">
    <citation type="journal article" date="2019" name="Int. J. Syst. Evol. Microbiol.">
        <title>The Global Catalogue of Microorganisms (GCM) 10K type strain sequencing project: providing services to taxonomists for standard genome sequencing and annotation.</title>
        <authorList>
            <consortium name="The Broad Institute Genomics Platform"/>
            <consortium name="The Broad Institute Genome Sequencing Center for Infectious Disease"/>
            <person name="Wu L."/>
            <person name="Ma J."/>
        </authorList>
    </citation>
    <scope>NUCLEOTIDE SEQUENCE [LARGE SCALE GENOMIC DNA]</scope>
    <source>
        <strain evidence="6">CGMCC 1.12990</strain>
    </source>
</reference>
<evidence type="ECO:0008006" key="7">
    <source>
        <dbReference type="Google" id="ProtNLM"/>
    </source>
</evidence>
<accession>A0ABQ1WJV1</accession>
<comment type="caution">
    <text evidence="5">The sequence shown here is derived from an EMBL/GenBank/DDBJ whole genome shotgun (WGS) entry which is preliminary data.</text>
</comment>
<keyword evidence="4" id="KW-0012">Acyltransferase</keyword>
<dbReference type="RefSeq" id="WP_229728581.1">
    <property type="nucleotide sequence ID" value="NZ_BMGS01000002.1"/>
</dbReference>
<name>A0ABQ1WJV1_9BACT</name>
<gene>
    <name evidence="5" type="ORF">GCM10011378_07560</name>
</gene>
<proteinExistence type="inferred from homology"/>
<dbReference type="InterPro" id="IPR051159">
    <property type="entry name" value="Hexapeptide_acetyltransf"/>
</dbReference>
<evidence type="ECO:0000256" key="4">
    <source>
        <dbReference type="ARBA" id="ARBA00023315"/>
    </source>
</evidence>
<evidence type="ECO:0000313" key="5">
    <source>
        <dbReference type="EMBL" id="GGG33574.1"/>
    </source>
</evidence>
<protein>
    <recommendedName>
        <fullName evidence="7">Acetyltransferase</fullName>
    </recommendedName>
</protein>
<evidence type="ECO:0000313" key="6">
    <source>
        <dbReference type="Proteomes" id="UP000601361"/>
    </source>
</evidence>
<dbReference type="InterPro" id="IPR011004">
    <property type="entry name" value="Trimer_LpxA-like_sf"/>
</dbReference>
<evidence type="ECO:0000256" key="1">
    <source>
        <dbReference type="ARBA" id="ARBA00007274"/>
    </source>
</evidence>
<sequence length="76" mass="7873">MNLITPTHPTEPGQRRSTISRPIILKRGAWIGANVTVMPGVTIGENAIVGAGAVVTKDVPANSIVAGVPARVVQHL</sequence>
<evidence type="ECO:0000256" key="3">
    <source>
        <dbReference type="ARBA" id="ARBA00022737"/>
    </source>
</evidence>
<dbReference type="PANTHER" id="PTHR23416">
    <property type="entry name" value="SIALIC ACID SYNTHASE-RELATED"/>
    <property type="match status" value="1"/>
</dbReference>
<keyword evidence="2" id="KW-0808">Transferase</keyword>
<dbReference type="Proteomes" id="UP000601361">
    <property type="component" value="Unassembled WGS sequence"/>
</dbReference>
<comment type="similarity">
    <text evidence="1">Belongs to the transferase hexapeptide repeat family.</text>
</comment>
<evidence type="ECO:0000256" key="2">
    <source>
        <dbReference type="ARBA" id="ARBA00022679"/>
    </source>
</evidence>
<dbReference type="InterPro" id="IPR018357">
    <property type="entry name" value="Hexapep_transf_CS"/>
</dbReference>
<dbReference type="InterPro" id="IPR001451">
    <property type="entry name" value="Hexapep"/>
</dbReference>
<dbReference type="PROSITE" id="PS00101">
    <property type="entry name" value="HEXAPEP_TRANSFERASES"/>
    <property type="match status" value="1"/>
</dbReference>
<dbReference type="EMBL" id="BMGS01000002">
    <property type="protein sequence ID" value="GGG33574.1"/>
    <property type="molecule type" value="Genomic_DNA"/>
</dbReference>
<keyword evidence="6" id="KW-1185">Reference proteome</keyword>
<keyword evidence="3" id="KW-0677">Repeat</keyword>
<dbReference type="SUPFAM" id="SSF51161">
    <property type="entry name" value="Trimeric LpxA-like enzymes"/>
    <property type="match status" value="1"/>
</dbReference>
<dbReference type="Gene3D" id="2.160.10.10">
    <property type="entry name" value="Hexapeptide repeat proteins"/>
    <property type="match status" value="1"/>
</dbReference>
<dbReference type="PANTHER" id="PTHR23416:SF23">
    <property type="entry name" value="ACETYLTRANSFERASE C18B11.09C-RELATED"/>
    <property type="match status" value="1"/>
</dbReference>